<dbReference type="PROSITE" id="PS00455">
    <property type="entry name" value="AMP_BINDING"/>
    <property type="match status" value="1"/>
</dbReference>
<keyword evidence="3" id="KW-0436">Ligase</keyword>
<dbReference type="Pfam" id="PF00501">
    <property type="entry name" value="AMP-binding"/>
    <property type="match status" value="1"/>
</dbReference>
<accession>A0A3S5Y4U8</accession>
<dbReference type="PANTHER" id="PTHR43767:SF1">
    <property type="entry name" value="NONRIBOSOMAL PEPTIDE SYNTHASE PES1 (EUROFUNG)-RELATED"/>
    <property type="match status" value="1"/>
</dbReference>
<evidence type="ECO:0000313" key="4">
    <source>
        <dbReference type="Proteomes" id="UP000006892"/>
    </source>
</evidence>
<dbReference type="Pfam" id="PF13193">
    <property type="entry name" value="AMP-binding_C"/>
    <property type="match status" value="1"/>
</dbReference>
<dbReference type="PANTHER" id="PTHR43767">
    <property type="entry name" value="LONG-CHAIN-FATTY-ACID--COA LIGASE"/>
    <property type="match status" value="1"/>
</dbReference>
<dbReference type="GO" id="GO:0016878">
    <property type="term" value="F:acid-thiol ligase activity"/>
    <property type="evidence" value="ECO:0007669"/>
    <property type="project" value="UniProtKB-ARBA"/>
</dbReference>
<sequence length="508" mass="52730">MEVAMASLLEYPAVADPSLGGRMVRRADGLLHYTGLTPCLTELLDISAHRYGGREAVVEAGGGPRLTYAQLWTSASRVAGGLLEQGVGIGDRVGVRMPNGVRWVQAFLGVLLAGGVPVPVHPGHGTRQLRHVLADSGCLLVLDGELPSGTPFIDDGASPPDTALLFYTGGTTGAPKGVELSHENVLSTVEAVIGSWAGGADGVRHAVALPLSSAAACVAQLLPTLVAGGTVVLAPEFDADSVLYAIESEGIERLSAPAPLCREVARVSSARFGRLRVLAHDDELLSGATLRLLRERFPAADVVSGWGMTETGGAGLVVQMSSGADRPESPHGGMEFAVAGSEDGIGELWCRGPSVMRGYWGDPAATARTIAGGWLHTGDVVRMGRGGGVRLVGRAADAVEIPRGVVYSREMEAVLLDFPGIEEAVVVGVSTPRGPDLAVAVVPAPGVALDLDAVREYLDGPLGHRLPPRLCARVRHLPRGSTGRVDRPSVRAWLENSCSTTKGNADVG</sequence>
<dbReference type="InterPro" id="IPR000873">
    <property type="entry name" value="AMP-dep_synth/lig_dom"/>
</dbReference>
<dbReference type="InterPro" id="IPR045851">
    <property type="entry name" value="AMP-bd_C_sf"/>
</dbReference>
<organism evidence="3">
    <name type="scientific">Rhodococcus hoagii (strain 103S)</name>
    <name type="common">Rhodococcus equi</name>
    <dbReference type="NCBI Taxonomy" id="685727"/>
    <lineage>
        <taxon>Bacteria</taxon>
        <taxon>Bacillati</taxon>
        <taxon>Actinomycetota</taxon>
        <taxon>Actinomycetes</taxon>
        <taxon>Mycobacteriales</taxon>
        <taxon>Nocardiaceae</taxon>
        <taxon>Prescottella</taxon>
    </lineage>
</organism>
<gene>
    <name evidence="3" type="ordered locus">REQ_14850</name>
</gene>
<dbReference type="Gene3D" id="3.40.50.12780">
    <property type="entry name" value="N-terminal domain of ligase-like"/>
    <property type="match status" value="1"/>
</dbReference>
<dbReference type="InterPro" id="IPR025110">
    <property type="entry name" value="AMP-bd_C"/>
</dbReference>
<dbReference type="KEGG" id="req:REQ_14850"/>
<dbReference type="Proteomes" id="UP001154400">
    <property type="component" value="Chromosome"/>
</dbReference>
<evidence type="ECO:0000259" key="2">
    <source>
        <dbReference type="Pfam" id="PF13193"/>
    </source>
</evidence>
<dbReference type="InterPro" id="IPR020845">
    <property type="entry name" value="AMP-binding_CS"/>
</dbReference>
<dbReference type="SUPFAM" id="SSF56801">
    <property type="entry name" value="Acetyl-CoA synthetase-like"/>
    <property type="match status" value="1"/>
</dbReference>
<dbReference type="Gene3D" id="3.30.300.30">
    <property type="match status" value="1"/>
</dbReference>
<dbReference type="InterPro" id="IPR042099">
    <property type="entry name" value="ANL_N_sf"/>
</dbReference>
<evidence type="ECO:0000313" key="3">
    <source>
        <dbReference type="EMBL" id="CBH47563.1"/>
    </source>
</evidence>
<dbReference type="InterPro" id="IPR050237">
    <property type="entry name" value="ATP-dep_AMP-bd_enzyme"/>
</dbReference>
<evidence type="ECO:0000259" key="1">
    <source>
        <dbReference type="Pfam" id="PF00501"/>
    </source>
</evidence>
<feature type="domain" description="AMP-binding enzyme C-terminal" evidence="2">
    <location>
        <begin position="410"/>
        <end position="483"/>
    </location>
</feature>
<protein>
    <submittedName>
        <fullName evidence="3">Acyl-CoA ligase/synthetase</fullName>
    </submittedName>
</protein>
<reference evidence="3" key="1">
    <citation type="journal article" date="2010" name="PLoS Genet.">
        <title>The genome of a pathogenic rhodococcus: cooptive virulence underpinned by key gene acquisitions.</title>
        <authorList>
            <person name="Letek M."/>
            <person name="Gonzalez P."/>
            <person name="Macarthur I."/>
            <person name="Rodriguez H."/>
            <person name="Freeman T.C."/>
            <person name="Valero-Rello A."/>
            <person name="Blanco M."/>
            <person name="Buckley T."/>
            <person name="Cherevach I."/>
            <person name="Fahey R."/>
            <person name="Hapeshi A."/>
            <person name="Holdstock J."/>
            <person name="Leadon D."/>
            <person name="Navas J."/>
            <person name="Ocampo A."/>
            <person name="Quail M.A."/>
            <person name="Sanders M."/>
            <person name="Scortti M.M."/>
            <person name="Prescott J.F."/>
            <person name="Fogarty U."/>
            <person name="Meijer W.G."/>
            <person name="Parkhill J."/>
            <person name="Bentley S.D."/>
            <person name="Vazquez-Boland J.A."/>
        </authorList>
    </citation>
    <scope>NUCLEOTIDE SEQUENCE [LARGE SCALE GENOMIC DNA]</scope>
    <source>
        <strain evidence="3 4">103S</strain>
    </source>
</reference>
<dbReference type="EMBL" id="FN563149">
    <property type="protein sequence ID" value="CBH47563.1"/>
    <property type="molecule type" value="Genomic_DNA"/>
</dbReference>
<proteinExistence type="predicted"/>
<feature type="domain" description="AMP-dependent synthetase/ligase" evidence="1">
    <location>
        <begin position="46"/>
        <end position="360"/>
    </location>
</feature>
<name>A0A3S5Y4U8_RHOH1</name>
<dbReference type="AlphaFoldDB" id="A0A3S5Y4U8"/>